<evidence type="ECO:0000256" key="1">
    <source>
        <dbReference type="SAM" id="Phobius"/>
    </source>
</evidence>
<protein>
    <submittedName>
        <fullName evidence="2">Uncharacterized protein</fullName>
    </submittedName>
</protein>
<reference evidence="2" key="1">
    <citation type="submission" date="2019-08" db="EMBL/GenBank/DDBJ databases">
        <authorList>
            <person name="Kucharzyk K."/>
            <person name="Murdoch R.W."/>
            <person name="Higgins S."/>
            <person name="Loffler F."/>
        </authorList>
    </citation>
    <scope>NUCLEOTIDE SEQUENCE</scope>
</reference>
<gene>
    <name evidence="2" type="ORF">SDC9_174569</name>
</gene>
<keyword evidence="1" id="KW-1133">Transmembrane helix</keyword>
<accession>A0A645GMP2</accession>
<comment type="caution">
    <text evidence="2">The sequence shown here is derived from an EMBL/GenBank/DDBJ whole genome shotgun (WGS) entry which is preliminary data.</text>
</comment>
<name>A0A645GMP2_9ZZZZ</name>
<feature type="transmembrane region" description="Helical" evidence="1">
    <location>
        <begin position="14"/>
        <end position="34"/>
    </location>
</feature>
<sequence>MDLETLFSRINPDIVIFLVTTLLAFISWLIKGLVEKPIIESKNTFNKFLEKRIEVLTEIKVRLNFIAYFPNKDDSEEYKNQLQEIILKDGKAGYLNKDTFDAVLKISITPVTDEKLLFDTIKAIDQDLFSQISKIYDEVNFYRKFSNYNPFKRFLGFLLLSIQYALSFVLISSILILLIYCIIYNYPRNLDNSNH</sequence>
<keyword evidence="1" id="KW-0812">Transmembrane</keyword>
<feature type="transmembrane region" description="Helical" evidence="1">
    <location>
        <begin position="154"/>
        <end position="186"/>
    </location>
</feature>
<proteinExistence type="predicted"/>
<dbReference type="EMBL" id="VSSQ01076923">
    <property type="protein sequence ID" value="MPN27142.1"/>
    <property type="molecule type" value="Genomic_DNA"/>
</dbReference>
<keyword evidence="1" id="KW-0472">Membrane</keyword>
<dbReference type="AlphaFoldDB" id="A0A645GMP2"/>
<evidence type="ECO:0000313" key="2">
    <source>
        <dbReference type="EMBL" id="MPN27142.1"/>
    </source>
</evidence>
<organism evidence="2">
    <name type="scientific">bioreactor metagenome</name>
    <dbReference type="NCBI Taxonomy" id="1076179"/>
    <lineage>
        <taxon>unclassified sequences</taxon>
        <taxon>metagenomes</taxon>
        <taxon>ecological metagenomes</taxon>
    </lineage>
</organism>